<accession>A0A6H2A1Y1</accession>
<proteinExistence type="predicted"/>
<evidence type="ECO:0000313" key="1">
    <source>
        <dbReference type="EMBL" id="QJA53661.1"/>
    </source>
</evidence>
<dbReference type="EMBL" id="MT144439">
    <property type="protein sequence ID" value="QJA53661.1"/>
    <property type="molecule type" value="Genomic_DNA"/>
</dbReference>
<gene>
    <name evidence="1" type="ORF">TM448A03774_0009</name>
</gene>
<name>A0A6H2A1Y1_9ZZZZ</name>
<dbReference type="Gene3D" id="3.30.420.280">
    <property type="match status" value="1"/>
</dbReference>
<sequence>MNEEKKVAANKIKFFVPTERQEEFIRNKAKIKLFFASNKSGKTCNTVIEDISQCIGYRPYLSPKDPDYFTGSKPPVKVRIYGEDFTQHIGGVIVPALREWIPQSEFEYKDGNPKKNPQGIPTFWKFKNGSTIELLTYEQSSEKSEGWDGHVVHFDEPPPRPTYIAAKRGLIVHGGICLFSLTPLKEPWLYDELWLREDKSVFCIDAKIETNLRHRRKWWRPDGKDGMAWCGKLRQEDIDDFEKDLTPDEKLARLQGKFMHLSGLVYKEFDPNVHIIPWFKVPKNYSFYEAIDQGTRKPWAVTIMAVAPDGTRYIIDEIFVQGVVKDIAEALLEKRKQIGYQPTLATIIDPLAVAEDPISGTTVLNEFMKYGIFCQAGSKDRNRGIQLLKQELIIRETDSKAGIYIFENNRRTIQEFGHYIWDEHSTKQARTSSSIKEVPKKVYDDMLENIHRLLIAGFGYREPQKHKPQDEIIGIGS</sequence>
<protein>
    <submittedName>
        <fullName evidence="1">Putative terminase</fullName>
    </submittedName>
</protein>
<dbReference type="AlphaFoldDB" id="A0A6H2A1Y1"/>
<organism evidence="1">
    <name type="scientific">viral metagenome</name>
    <dbReference type="NCBI Taxonomy" id="1070528"/>
    <lineage>
        <taxon>unclassified sequences</taxon>
        <taxon>metagenomes</taxon>
        <taxon>organismal metagenomes</taxon>
    </lineage>
</organism>
<reference evidence="1" key="1">
    <citation type="submission" date="2020-03" db="EMBL/GenBank/DDBJ databases">
        <title>The deep terrestrial virosphere.</title>
        <authorList>
            <person name="Holmfeldt K."/>
            <person name="Nilsson E."/>
            <person name="Simone D."/>
            <person name="Lopez-Fernandez M."/>
            <person name="Wu X."/>
            <person name="de Brujin I."/>
            <person name="Lundin D."/>
            <person name="Andersson A."/>
            <person name="Bertilsson S."/>
            <person name="Dopson M."/>
        </authorList>
    </citation>
    <scope>NUCLEOTIDE SEQUENCE</scope>
    <source>
        <strain evidence="1">TM448A03774</strain>
    </source>
</reference>